<proteinExistence type="predicted"/>
<dbReference type="Pfam" id="PF00095">
    <property type="entry name" value="WAP"/>
    <property type="match status" value="1"/>
</dbReference>
<accession>A0A8D2L7Y5</accession>
<dbReference type="PROSITE" id="PS51390">
    <property type="entry name" value="WAP"/>
    <property type="match status" value="1"/>
</dbReference>
<dbReference type="OMA" id="TTECPNI"/>
<dbReference type="Ensembl" id="ENSVKKT00000018382.1">
    <property type="protein sequence ID" value="ENSVKKP00000017929.1"/>
    <property type="gene ID" value="ENSVKKG00000012246.1"/>
</dbReference>
<protein>
    <recommendedName>
        <fullName evidence="1">WAP domain-containing protein</fullName>
    </recommendedName>
</protein>
<reference evidence="2" key="2">
    <citation type="submission" date="2025-09" db="UniProtKB">
        <authorList>
            <consortium name="Ensembl"/>
        </authorList>
    </citation>
    <scope>IDENTIFICATION</scope>
</reference>
<dbReference type="Gene3D" id="4.10.75.10">
    <property type="entry name" value="Elafin-like"/>
    <property type="match status" value="1"/>
</dbReference>
<evidence type="ECO:0000313" key="3">
    <source>
        <dbReference type="Proteomes" id="UP000694545"/>
    </source>
</evidence>
<dbReference type="SMART" id="SM00217">
    <property type="entry name" value="WAP"/>
    <property type="match status" value="1"/>
</dbReference>
<dbReference type="PRINTS" id="PR00003">
    <property type="entry name" value="4DISULPHCORE"/>
</dbReference>
<keyword evidence="3" id="KW-1185">Reference proteome</keyword>
<feature type="domain" description="WAP" evidence="1">
    <location>
        <begin position="22"/>
        <end position="69"/>
    </location>
</feature>
<organism evidence="2 3">
    <name type="scientific">Varanus komodoensis</name>
    <name type="common">Komodo dragon</name>
    <dbReference type="NCBI Taxonomy" id="61221"/>
    <lineage>
        <taxon>Eukaryota</taxon>
        <taxon>Metazoa</taxon>
        <taxon>Chordata</taxon>
        <taxon>Craniata</taxon>
        <taxon>Vertebrata</taxon>
        <taxon>Euteleostomi</taxon>
        <taxon>Lepidosauria</taxon>
        <taxon>Squamata</taxon>
        <taxon>Bifurcata</taxon>
        <taxon>Unidentata</taxon>
        <taxon>Episquamata</taxon>
        <taxon>Toxicofera</taxon>
        <taxon>Anguimorpha</taxon>
        <taxon>Paleoanguimorpha</taxon>
        <taxon>Varanoidea</taxon>
        <taxon>Varanidae</taxon>
        <taxon>Varanus</taxon>
    </lineage>
</organism>
<dbReference type="InterPro" id="IPR036645">
    <property type="entry name" value="Elafin-like_sf"/>
</dbReference>
<dbReference type="GO" id="GO:0030414">
    <property type="term" value="F:peptidase inhibitor activity"/>
    <property type="evidence" value="ECO:0007669"/>
    <property type="project" value="InterPro"/>
</dbReference>
<dbReference type="AlphaFoldDB" id="A0A8D2L7Y5"/>
<dbReference type="CDD" id="cd00199">
    <property type="entry name" value="WAP"/>
    <property type="match status" value="1"/>
</dbReference>
<evidence type="ECO:0000313" key="2">
    <source>
        <dbReference type="Ensembl" id="ENSVKKP00000017929.1"/>
    </source>
</evidence>
<dbReference type="Proteomes" id="UP000694545">
    <property type="component" value="Unplaced"/>
</dbReference>
<reference evidence="2" key="1">
    <citation type="submission" date="2025-08" db="UniProtKB">
        <authorList>
            <consortium name="Ensembl"/>
        </authorList>
    </citation>
    <scope>IDENTIFICATION</scope>
</reference>
<name>A0A8D2L7Y5_VARKO</name>
<dbReference type="InterPro" id="IPR008197">
    <property type="entry name" value="WAP_dom"/>
</dbReference>
<evidence type="ECO:0000259" key="1">
    <source>
        <dbReference type="PROSITE" id="PS51390"/>
    </source>
</evidence>
<dbReference type="GO" id="GO:0005576">
    <property type="term" value="C:extracellular region"/>
    <property type="evidence" value="ECO:0007669"/>
    <property type="project" value="InterPro"/>
</dbReference>
<sequence length="69" mass="7881">NLIYSFDTKSLWFTFLWSHFFTTEKAKSCPVDTTECPNILKKDCKNDSDCPGTQKCCFSKCILTCVNPS</sequence>
<dbReference type="SUPFAM" id="SSF57256">
    <property type="entry name" value="Elafin-like"/>
    <property type="match status" value="1"/>
</dbReference>